<dbReference type="OMA" id="LVCHCKT"/>
<dbReference type="EMBL" id="GG698905">
    <property type="protein sequence ID" value="EEU42276.1"/>
    <property type="molecule type" value="Genomic_DNA"/>
</dbReference>
<dbReference type="Gene3D" id="3.10.110.10">
    <property type="entry name" value="Ubiquitin Conjugating Enzyme"/>
    <property type="match status" value="1"/>
</dbReference>
<dbReference type="eggNOG" id="KOG0897">
    <property type="taxonomic scope" value="Eukaryota"/>
</dbReference>
<dbReference type="CDD" id="cd23802">
    <property type="entry name" value="UBCc_UBE2Q"/>
    <property type="match status" value="1"/>
</dbReference>
<dbReference type="OrthoDB" id="109543at2759"/>
<organism evidence="7 8">
    <name type="scientific">Fusarium vanettenii (strain ATCC MYA-4622 / CBS 123669 / FGSC 9596 / NRRL 45880 / 77-13-4)</name>
    <name type="common">Fusarium solani subsp. pisi</name>
    <dbReference type="NCBI Taxonomy" id="660122"/>
    <lineage>
        <taxon>Eukaryota</taxon>
        <taxon>Fungi</taxon>
        <taxon>Dikarya</taxon>
        <taxon>Ascomycota</taxon>
        <taxon>Pezizomycotina</taxon>
        <taxon>Sordariomycetes</taxon>
        <taxon>Hypocreomycetidae</taxon>
        <taxon>Hypocreales</taxon>
        <taxon>Nectriaceae</taxon>
        <taxon>Fusarium</taxon>
        <taxon>Fusarium solani species complex</taxon>
        <taxon>Fusarium vanettenii</taxon>
    </lineage>
</organism>
<feature type="domain" description="UBC core" evidence="6">
    <location>
        <begin position="935"/>
        <end position="1103"/>
    </location>
</feature>
<evidence type="ECO:0000256" key="1">
    <source>
        <dbReference type="ARBA" id="ARBA00022676"/>
    </source>
</evidence>
<gene>
    <name evidence="7" type="ORF">NECHADRAFT_40310</name>
</gene>
<evidence type="ECO:0000313" key="7">
    <source>
        <dbReference type="EMBL" id="EEU42276.1"/>
    </source>
</evidence>
<dbReference type="Gene3D" id="3.90.228.10">
    <property type="match status" value="1"/>
</dbReference>
<dbReference type="InterPro" id="IPR051838">
    <property type="entry name" value="ARTD_PARP"/>
</dbReference>
<evidence type="ECO:0000256" key="2">
    <source>
        <dbReference type="ARBA" id="ARBA00022679"/>
    </source>
</evidence>
<dbReference type="RefSeq" id="XP_003047989.1">
    <property type="nucleotide sequence ID" value="XM_003047943.1"/>
</dbReference>
<feature type="region of interest" description="Disordered" evidence="5">
    <location>
        <begin position="116"/>
        <end position="146"/>
    </location>
</feature>
<dbReference type="InterPro" id="IPR016135">
    <property type="entry name" value="UBQ-conjugating_enzyme/RWD"/>
</dbReference>
<dbReference type="SUPFAM" id="SSF56399">
    <property type="entry name" value="ADP-ribosylation"/>
    <property type="match status" value="1"/>
</dbReference>
<keyword evidence="8" id="KW-1185">Reference proteome</keyword>
<dbReference type="GeneID" id="9667348"/>
<dbReference type="SMART" id="SM00212">
    <property type="entry name" value="UBCc"/>
    <property type="match status" value="1"/>
</dbReference>
<dbReference type="InParanoid" id="C7Z0X8"/>
<dbReference type="GO" id="GO:0016779">
    <property type="term" value="F:nucleotidyltransferase activity"/>
    <property type="evidence" value="ECO:0007669"/>
    <property type="project" value="UniProtKB-KW"/>
</dbReference>
<evidence type="ECO:0000256" key="4">
    <source>
        <dbReference type="ARBA" id="ARBA00023027"/>
    </source>
</evidence>
<dbReference type="InterPro" id="IPR000608">
    <property type="entry name" value="UBC"/>
</dbReference>
<reference evidence="7 8" key="1">
    <citation type="journal article" date="2009" name="PLoS Genet.">
        <title>The genome of Nectria haematococca: contribution of supernumerary chromosomes to gene expansion.</title>
        <authorList>
            <person name="Coleman J.J."/>
            <person name="Rounsley S.D."/>
            <person name="Rodriguez-Carres M."/>
            <person name="Kuo A."/>
            <person name="Wasmann C.C."/>
            <person name="Grimwood J."/>
            <person name="Schmutz J."/>
            <person name="Taga M."/>
            <person name="White G.J."/>
            <person name="Zhou S."/>
            <person name="Schwartz D.C."/>
            <person name="Freitag M."/>
            <person name="Ma L.J."/>
            <person name="Danchin E.G."/>
            <person name="Henrissat B."/>
            <person name="Coutinho P.M."/>
            <person name="Nelson D.R."/>
            <person name="Straney D."/>
            <person name="Napoli C.A."/>
            <person name="Barker B.M."/>
            <person name="Gribskov M."/>
            <person name="Rep M."/>
            <person name="Kroken S."/>
            <person name="Molnar I."/>
            <person name="Rensing C."/>
            <person name="Kennell J.C."/>
            <person name="Zamora J."/>
            <person name="Farman M.L."/>
            <person name="Selker E.U."/>
            <person name="Salamov A."/>
            <person name="Shapiro H."/>
            <person name="Pangilinan J."/>
            <person name="Lindquist E."/>
            <person name="Lamers C."/>
            <person name="Grigoriev I.V."/>
            <person name="Geiser D.M."/>
            <person name="Covert S.F."/>
            <person name="Temporini E."/>
            <person name="Vanetten H.D."/>
        </authorList>
    </citation>
    <scope>NUCLEOTIDE SEQUENCE [LARGE SCALE GENOMIC DNA]</scope>
    <source>
        <strain evidence="8">ATCC MYA-4622 / CBS 123669 / FGSC 9596 / NRRL 45880 / 77-13-4</strain>
    </source>
</reference>
<feature type="region of interest" description="Disordered" evidence="5">
    <location>
        <begin position="856"/>
        <end position="910"/>
    </location>
</feature>
<feature type="compositionally biased region" description="Acidic residues" evidence="5">
    <location>
        <begin position="122"/>
        <end position="146"/>
    </location>
</feature>
<dbReference type="Pfam" id="PF00644">
    <property type="entry name" value="PARP"/>
    <property type="match status" value="1"/>
</dbReference>
<keyword evidence="4" id="KW-0520">NAD</keyword>
<dbReference type="AlphaFoldDB" id="C7Z0X8"/>
<proteinExistence type="predicted"/>
<name>C7Z0X8_FUSV7</name>
<keyword evidence="2" id="KW-0808">Transferase</keyword>
<dbReference type="InterPro" id="IPR012317">
    <property type="entry name" value="Poly(ADP-ribose)pol_cat_dom"/>
</dbReference>
<dbReference type="HOGENOM" id="CLU_003143_1_0_1"/>
<evidence type="ECO:0000256" key="5">
    <source>
        <dbReference type="SAM" id="MobiDB-lite"/>
    </source>
</evidence>
<dbReference type="STRING" id="660122.C7Z0X8"/>
<feature type="compositionally biased region" description="Polar residues" evidence="5">
    <location>
        <begin position="886"/>
        <end position="907"/>
    </location>
</feature>
<dbReference type="GO" id="GO:0003950">
    <property type="term" value="F:NAD+ poly-ADP-ribosyltransferase activity"/>
    <property type="evidence" value="ECO:0007669"/>
    <property type="project" value="InterPro"/>
</dbReference>
<keyword evidence="3" id="KW-0548">Nucleotidyltransferase</keyword>
<dbReference type="Pfam" id="PF00179">
    <property type="entry name" value="UQ_con"/>
    <property type="match status" value="1"/>
</dbReference>
<dbReference type="SUPFAM" id="SSF54495">
    <property type="entry name" value="UBC-like"/>
    <property type="match status" value="1"/>
</dbReference>
<protein>
    <recommendedName>
        <fullName evidence="6">UBC core domain-containing protein</fullName>
    </recommendedName>
</protein>
<dbReference type="PANTHER" id="PTHR21328">
    <property type="entry name" value="POLY ADP-RIBOSE POLYMERASE FAMILY, MEMBER PARP"/>
    <property type="match status" value="1"/>
</dbReference>
<evidence type="ECO:0000313" key="8">
    <source>
        <dbReference type="Proteomes" id="UP000005206"/>
    </source>
</evidence>
<dbReference type="KEGG" id="nhe:NECHADRAFT_40310"/>
<dbReference type="VEuPathDB" id="FungiDB:NECHADRAFT_40310"/>
<evidence type="ECO:0000259" key="6">
    <source>
        <dbReference type="PROSITE" id="PS50127"/>
    </source>
</evidence>
<keyword evidence="1" id="KW-0328">Glycosyltransferase</keyword>
<accession>C7Z0X8</accession>
<dbReference type="Proteomes" id="UP000005206">
    <property type="component" value="Chromosome 5"/>
</dbReference>
<evidence type="ECO:0000256" key="3">
    <source>
        <dbReference type="ARBA" id="ARBA00022695"/>
    </source>
</evidence>
<dbReference type="PROSITE" id="PS50127">
    <property type="entry name" value="UBC_2"/>
    <property type="match status" value="1"/>
</dbReference>
<sequence length="1120" mass="125374">MGLKQFNLDLRAAASSYNDPHVTNVRKGDSDGEIVFTYGLEGQPPLEIQALSTDADSYPRHSSFMIFTSSDHATKDMDEWLQSFTALTEGKNVTEVISLVSRRLTAKLSNSMDDPSIAVISSDEDEAEGDSAFDSDDFSQGDEDEEYRIDITPLPPRRPAARCAAGSPGSTTRLKRHLRDAKSEGFCISVPFTKKVDNLSGIFSLSIRVSKLAIPEEALEAWDLRSSEYVVMLIKLPMGYPSVTEFIRLPSDQSTVQFRFGKCASPKPSYHTMRRMFEPEHNMESQHPPRQDSSRDSDHFLPLYMSASLNSLLNQEFPSLLRLRRSDNFSWDQAHAFKFDLSRGSHFRDTSSSVKNSTDDRDSSADWFSLELLRRDYVSAGEDLNIFLVAMQFGLQRLIKCTKYCMVCHQRMDGGFEAVKPFVCGNLLCLYQYLSLGFGQSIEHDIVNNPAVVDLLISFFYCAVFNNRLREFPQGLGLKWADPGSLKDPSEHLDVDVSFRNKTIWFSGTDYGSHKKIKEGDCVLLVIKPKEMTTTVPILHSTVERHTCIIESVGNSDCTFRIVETQIAPMNVLSLSENETRTHATHPSADRVRVMLFQHNKDIDEIQITDHSPSIVQGMGAGWMQFRFAQGSPEKEEAFFKELTKLKEINGQPKTHPSLFAWHGSPLENWHSIIRTGLDFSTTLHGRAYGNGVYLGKEFSTSQGYTMGGVSSAWPNSRLNISSAISMCEIVNNPAQYVSTQPHFVINKIEWIQCRYLFVRVNASSQTGDQWCPKKSVFTSKGYLTQDPQHRLIGDHRNEILIPLSAIPTARRRALGQHGSVGDPGLTRENPILLDEEDGDVLEEVDGELDDLLASDVEEEDSQRQMVRKRRRTSTDSGLGELRPSKLTTGMQDRNNTGQPQSGTTTAFRPGGLDLASLPKLAEPTWATSSPGALRALNREIKDLQKIQSSTDLASLGWYIDFDKLDNMFHWIVELHSFDVNLPLAQDMKRAGCSSIVLELRFGSSYPISPPFVRVIRPRFLPFVHGGGGHVTIGGAICSELLTNSGWSPALSLEKVFLEVRMNLCDMDPPARLDRVDSLGSMDYNIFEAIDAFRRAATAHGWQIPSDVDMISSMSALQQH</sequence>